<dbReference type="RefSeq" id="WP_120176724.1">
    <property type="nucleotide sequence ID" value="NZ_AP018786.1"/>
</dbReference>
<evidence type="ECO:0000256" key="2">
    <source>
        <dbReference type="ARBA" id="ARBA00001974"/>
    </source>
</evidence>
<reference evidence="9 10" key="1">
    <citation type="journal article" date="2018" name="Int. J. Syst. Evol. Microbiol.">
        <title>Mesosutterella multiformis gen. nov., sp. nov., a member of the family Sutterellaceae and Sutterella megalosphaeroides sp. nov., isolated from human faeces.</title>
        <authorList>
            <person name="Sakamoto M."/>
            <person name="Ikeyama N."/>
            <person name="Kunihiro T."/>
            <person name="Iino T."/>
            <person name="Yuki M."/>
            <person name="Ohkuma M."/>
        </authorList>
    </citation>
    <scope>NUCLEOTIDE SEQUENCE [LARGE SCALE GENOMIC DNA]</scope>
    <source>
        <strain evidence="9 10">6FBBBH3</strain>
    </source>
</reference>
<evidence type="ECO:0000256" key="3">
    <source>
        <dbReference type="ARBA" id="ARBA00008040"/>
    </source>
</evidence>
<dbReference type="GO" id="GO:0016020">
    <property type="term" value="C:membrane"/>
    <property type="evidence" value="ECO:0007669"/>
    <property type="project" value="InterPro"/>
</dbReference>
<protein>
    <recommendedName>
        <fullName evidence="8">FMN-binding domain-containing protein</fullName>
    </recommendedName>
</protein>
<dbReference type="Proteomes" id="UP000271003">
    <property type="component" value="Chromosome"/>
</dbReference>
<dbReference type="Gene3D" id="3.90.700.10">
    <property type="entry name" value="Succinate dehydrogenase/fumarate reductase flavoprotein, catalytic domain"/>
    <property type="match status" value="1"/>
</dbReference>
<organism evidence="9 10">
    <name type="scientific">Sutterella megalosphaeroides</name>
    <dbReference type="NCBI Taxonomy" id="2494234"/>
    <lineage>
        <taxon>Bacteria</taxon>
        <taxon>Pseudomonadati</taxon>
        <taxon>Pseudomonadota</taxon>
        <taxon>Betaproteobacteria</taxon>
        <taxon>Burkholderiales</taxon>
        <taxon>Sutterellaceae</taxon>
        <taxon>Sutterella</taxon>
    </lineage>
</organism>
<name>A0A2Z6I9B4_9BURK</name>
<proteinExistence type="inferred from homology"/>
<evidence type="ECO:0000256" key="1">
    <source>
        <dbReference type="ARBA" id="ARBA00001917"/>
    </source>
</evidence>
<dbReference type="PANTHER" id="PTHR43400:SF7">
    <property type="entry name" value="FAD-DEPENDENT OXIDOREDUCTASE 2 FAD BINDING DOMAIN-CONTAINING PROTEIN"/>
    <property type="match status" value="1"/>
</dbReference>
<dbReference type="OrthoDB" id="9806724at2"/>
<dbReference type="Gene3D" id="3.90.1010.20">
    <property type="match status" value="1"/>
</dbReference>
<dbReference type="AlphaFoldDB" id="A0A2Z6I9B4"/>
<accession>A0A2Z6I9B4</accession>
<dbReference type="InterPro" id="IPR027477">
    <property type="entry name" value="Succ_DH/fumarate_Rdtase_cat_sf"/>
</dbReference>
<dbReference type="Gene3D" id="3.50.50.60">
    <property type="entry name" value="FAD/NAD(P)-binding domain"/>
    <property type="match status" value="1"/>
</dbReference>
<dbReference type="SUPFAM" id="SSF56425">
    <property type="entry name" value="Succinate dehydrogenase/fumarate reductase flavoprotein, catalytic domain"/>
    <property type="match status" value="1"/>
</dbReference>
<evidence type="ECO:0000256" key="4">
    <source>
        <dbReference type="ARBA" id="ARBA00022630"/>
    </source>
</evidence>
<comment type="cofactor">
    <cofactor evidence="2">
        <name>FAD</name>
        <dbReference type="ChEBI" id="CHEBI:57692"/>
    </cofactor>
</comment>
<keyword evidence="7" id="KW-0732">Signal</keyword>
<sequence>MKKFTRTLLAATLVAAFGSSVALAAASGTYTGEAQGRNGAVKVAVTLTDGKITAVKVVSHKESTGIADPALERIPAAVTAEQSAAVDAVGGATLTSEAIKQAVLAALVSAGVDTKPYLKKVDDKSAASLPVKDVTSDILVIGAGNSGITAAVKAAESGAKVILIEKRPAAGGVSALNHGGLAATGTRYQREEMKETNDSPELLYKDMLRVGKNANDPVLAKMVSEHTGEVGDWLIDDLKVAYGAAWVQFPDHSAHRQISAKGNSVGWQKTMLDIFAKHGGVLMTDMRATEFITDKDGNVTGVKATGLKGQNYRFDAKSFVLASGGYGAVKSMLPERMQDVLFYGIPTETGDGFKMGTAIGADTINLEYVKTYPNGVEVQPGRSMDTTGSSTFAVRGSAIFVNTDGKRCVNENKSLGELTEATLAQKNHIMYLVMDQKAWEAYVKKAVDDHTVPDASTFEAWKSLRNNGRPVICTGELDVCAKEMGIDPEGLVQTVKDWNAAVKAGEDKAFGRTTLVEIGEGPYHIVEQKARYQTTLGGLRANADMQILRKDGKPVGNLYGAGCVVGGANGADSMTTLMNTWAIVSGYVAGESAVKNSK</sequence>
<evidence type="ECO:0000313" key="10">
    <source>
        <dbReference type="Proteomes" id="UP000271003"/>
    </source>
</evidence>
<feature type="signal peptide" evidence="7">
    <location>
        <begin position="1"/>
        <end position="24"/>
    </location>
</feature>
<evidence type="ECO:0000256" key="5">
    <source>
        <dbReference type="ARBA" id="ARBA00022827"/>
    </source>
</evidence>
<dbReference type="InterPro" id="IPR007329">
    <property type="entry name" value="FMN-bd"/>
</dbReference>
<feature type="domain" description="FMN-binding" evidence="8">
    <location>
        <begin position="36"/>
        <end position="110"/>
    </location>
</feature>
<dbReference type="GO" id="GO:0010181">
    <property type="term" value="F:FMN binding"/>
    <property type="evidence" value="ECO:0007669"/>
    <property type="project" value="InterPro"/>
</dbReference>
<dbReference type="SMART" id="SM00900">
    <property type="entry name" value="FMN_bind"/>
    <property type="match status" value="1"/>
</dbReference>
<dbReference type="InterPro" id="IPR003953">
    <property type="entry name" value="FAD-dep_OxRdtase_2_FAD-bd"/>
</dbReference>
<keyword evidence="4" id="KW-0285">Flavoprotein</keyword>
<comment type="cofactor">
    <cofactor evidence="1">
        <name>FMN</name>
        <dbReference type="ChEBI" id="CHEBI:58210"/>
    </cofactor>
</comment>
<evidence type="ECO:0000256" key="6">
    <source>
        <dbReference type="ARBA" id="ARBA00023002"/>
    </source>
</evidence>
<evidence type="ECO:0000313" key="9">
    <source>
        <dbReference type="EMBL" id="BBF23081.1"/>
    </source>
</evidence>
<comment type="similarity">
    <text evidence="3">Belongs to the FAD-dependent oxidoreductase 2 family. FRD/SDH subfamily.</text>
</comment>
<keyword evidence="6" id="KW-0560">Oxidoreductase</keyword>
<dbReference type="Pfam" id="PF00890">
    <property type="entry name" value="FAD_binding_2"/>
    <property type="match status" value="1"/>
</dbReference>
<gene>
    <name evidence="9" type="ORF">SUTMEG_09720</name>
</gene>
<keyword evidence="10" id="KW-1185">Reference proteome</keyword>
<evidence type="ECO:0000259" key="8">
    <source>
        <dbReference type="SMART" id="SM00900"/>
    </source>
</evidence>
<dbReference type="PANTHER" id="PTHR43400">
    <property type="entry name" value="FUMARATE REDUCTASE"/>
    <property type="match status" value="1"/>
</dbReference>
<dbReference type="SUPFAM" id="SSF51905">
    <property type="entry name" value="FAD/NAD(P)-binding domain"/>
    <property type="match status" value="1"/>
</dbReference>
<dbReference type="InterPro" id="IPR050315">
    <property type="entry name" value="FAD-oxidoreductase_2"/>
</dbReference>
<dbReference type="GO" id="GO:0016491">
    <property type="term" value="F:oxidoreductase activity"/>
    <property type="evidence" value="ECO:0007669"/>
    <property type="project" value="UniProtKB-KW"/>
</dbReference>
<keyword evidence="5" id="KW-0274">FAD</keyword>
<evidence type="ECO:0000256" key="7">
    <source>
        <dbReference type="SAM" id="SignalP"/>
    </source>
</evidence>
<feature type="chain" id="PRO_5016302935" description="FMN-binding domain-containing protein" evidence="7">
    <location>
        <begin position="25"/>
        <end position="598"/>
    </location>
</feature>
<dbReference type="EMBL" id="AP018786">
    <property type="protein sequence ID" value="BBF23081.1"/>
    <property type="molecule type" value="Genomic_DNA"/>
</dbReference>
<dbReference type="KEGG" id="sutt:SUTMEG_09720"/>
<dbReference type="Pfam" id="PF04205">
    <property type="entry name" value="FMN_bind"/>
    <property type="match status" value="1"/>
</dbReference>
<dbReference type="InterPro" id="IPR036188">
    <property type="entry name" value="FAD/NAD-bd_sf"/>
</dbReference>